<dbReference type="CDD" id="cd09294">
    <property type="entry name" value="SmpB"/>
    <property type="match status" value="1"/>
</dbReference>
<dbReference type="GO" id="GO:0005829">
    <property type="term" value="C:cytosol"/>
    <property type="evidence" value="ECO:0007669"/>
    <property type="project" value="TreeGrafter"/>
</dbReference>
<dbReference type="Proteomes" id="UP000198847">
    <property type="component" value="Unassembled WGS sequence"/>
</dbReference>
<proteinExistence type="inferred from homology"/>
<dbReference type="InterPro" id="IPR000037">
    <property type="entry name" value="SsrA-bd_prot"/>
</dbReference>
<dbReference type="OrthoDB" id="9805462at2"/>
<dbReference type="AlphaFoldDB" id="A0A1H8RLS6"/>
<evidence type="ECO:0000313" key="4">
    <source>
        <dbReference type="EMBL" id="SEO67345.1"/>
    </source>
</evidence>
<comment type="function">
    <text evidence="3">Required for rescue of stalled ribosomes mediated by trans-translation. Binds to transfer-messenger RNA (tmRNA), required for stable association of tmRNA with ribosomes. tmRNA and SmpB together mimic tRNA shape, replacing the anticodon stem-loop with SmpB. tmRNA is encoded by the ssrA gene; the 2 termini fold to resemble tRNA(Ala) and it encodes a 'tag peptide', a short internal open reading frame. During trans-translation Ala-aminoacylated tmRNA acts like a tRNA, entering the A-site of stalled ribosomes, displacing the stalled mRNA. The ribosome then switches to translate the ORF on the tmRNA; the nascent peptide is terminated with the 'tag peptide' encoded by the tmRNA and targeted for degradation. The ribosome is freed to recommence translation, which seems to be the essential function of trans-translation.</text>
</comment>
<reference evidence="4 5" key="1">
    <citation type="submission" date="2016-10" db="EMBL/GenBank/DDBJ databases">
        <authorList>
            <person name="de Groot N.N."/>
        </authorList>
    </citation>
    <scope>NUCLEOTIDE SEQUENCE [LARGE SCALE GENOMIC DNA]</scope>
    <source>
        <strain evidence="4 5">DSM 13305</strain>
    </source>
</reference>
<name>A0A1H8RLS6_9FIRM</name>
<gene>
    <name evidence="3" type="primary">smpB</name>
    <name evidence="4" type="ORF">SAMN04490178_1045</name>
</gene>
<sequence length="157" mass="18219">MSKEPGSKIATENRKARHDYHIHETYEVGLVLTGTEVKSLRAGKANLKDAYARIDNHGEVMLHNMHISPYDQGNRFNHEPLRTRKLLMHRYEIIKLIGKTKEKGYTLVPLKVYFTRGKAKLELGLATGKKLYDKRQDLAAKDAKREMDRAFKDKQRE</sequence>
<dbReference type="EMBL" id="FODY01000004">
    <property type="protein sequence ID" value="SEO67345.1"/>
    <property type="molecule type" value="Genomic_DNA"/>
</dbReference>
<evidence type="ECO:0000256" key="2">
    <source>
        <dbReference type="ARBA" id="ARBA00022884"/>
    </source>
</evidence>
<dbReference type="STRING" id="112903.SAMN04490178_1045"/>
<dbReference type="InterPro" id="IPR023620">
    <property type="entry name" value="SmpB"/>
</dbReference>
<keyword evidence="2 3" id="KW-0694">RNA-binding</keyword>
<comment type="similarity">
    <text evidence="3">Belongs to the SmpB family.</text>
</comment>
<dbReference type="NCBIfam" id="NF003843">
    <property type="entry name" value="PRK05422.1"/>
    <property type="match status" value="1"/>
</dbReference>
<keyword evidence="1 3" id="KW-0963">Cytoplasm</keyword>
<dbReference type="Gene3D" id="2.40.280.10">
    <property type="match status" value="1"/>
</dbReference>
<dbReference type="GO" id="GO:0003723">
    <property type="term" value="F:RNA binding"/>
    <property type="evidence" value="ECO:0007669"/>
    <property type="project" value="UniProtKB-UniRule"/>
</dbReference>
<protein>
    <recommendedName>
        <fullName evidence="3">SsrA-binding protein</fullName>
    </recommendedName>
    <alternativeName>
        <fullName evidence="3">Small protein B</fullName>
    </alternativeName>
</protein>
<dbReference type="RefSeq" id="WP_091744258.1">
    <property type="nucleotide sequence ID" value="NZ_FODY01000004.1"/>
</dbReference>
<dbReference type="PANTHER" id="PTHR30308:SF2">
    <property type="entry name" value="SSRA-BINDING PROTEIN"/>
    <property type="match status" value="1"/>
</dbReference>
<keyword evidence="5" id="KW-1185">Reference proteome</keyword>
<accession>A0A1H8RLS6</accession>
<evidence type="ECO:0000256" key="1">
    <source>
        <dbReference type="ARBA" id="ARBA00022490"/>
    </source>
</evidence>
<dbReference type="NCBIfam" id="TIGR00086">
    <property type="entry name" value="smpB"/>
    <property type="match status" value="1"/>
</dbReference>
<dbReference type="Pfam" id="PF01668">
    <property type="entry name" value="SmpB"/>
    <property type="match status" value="1"/>
</dbReference>
<dbReference type="GO" id="GO:0070930">
    <property type="term" value="P:trans-translation-dependent protein tagging"/>
    <property type="evidence" value="ECO:0007669"/>
    <property type="project" value="TreeGrafter"/>
</dbReference>
<evidence type="ECO:0000256" key="3">
    <source>
        <dbReference type="HAMAP-Rule" id="MF_00023"/>
    </source>
</evidence>
<comment type="subcellular location">
    <subcellularLocation>
        <location evidence="3">Cytoplasm</location>
    </subcellularLocation>
    <text evidence="3">The tmRNA-SmpB complex associates with stalled 70S ribosomes.</text>
</comment>
<dbReference type="HAMAP" id="MF_00023">
    <property type="entry name" value="SmpB"/>
    <property type="match status" value="1"/>
</dbReference>
<evidence type="ECO:0000313" key="5">
    <source>
        <dbReference type="Proteomes" id="UP000198847"/>
    </source>
</evidence>
<organism evidence="4 5">
    <name type="scientific">Propionispora vibrioides</name>
    <dbReference type="NCBI Taxonomy" id="112903"/>
    <lineage>
        <taxon>Bacteria</taxon>
        <taxon>Bacillati</taxon>
        <taxon>Bacillota</taxon>
        <taxon>Negativicutes</taxon>
        <taxon>Selenomonadales</taxon>
        <taxon>Sporomusaceae</taxon>
        <taxon>Propionispora</taxon>
    </lineage>
</organism>
<dbReference type="SUPFAM" id="SSF74982">
    <property type="entry name" value="Small protein B (SmpB)"/>
    <property type="match status" value="1"/>
</dbReference>
<dbReference type="GO" id="GO:0070929">
    <property type="term" value="P:trans-translation"/>
    <property type="evidence" value="ECO:0007669"/>
    <property type="project" value="UniProtKB-UniRule"/>
</dbReference>
<dbReference type="PANTHER" id="PTHR30308">
    <property type="entry name" value="TMRNA-BINDING COMPONENT OF TRANS-TRANSLATION TAGGING COMPLEX"/>
    <property type="match status" value="1"/>
</dbReference>